<dbReference type="PROSITE" id="PS50943">
    <property type="entry name" value="HTH_CROC1"/>
    <property type="match status" value="1"/>
</dbReference>
<keyword evidence="7" id="KW-1185">Reference proteome</keyword>
<dbReference type="OrthoDB" id="9775106at2"/>
<evidence type="ECO:0000313" key="6">
    <source>
        <dbReference type="EMBL" id="TCS77102.1"/>
    </source>
</evidence>
<keyword evidence="3" id="KW-0804">Transcription</keyword>
<dbReference type="GO" id="GO:0003700">
    <property type="term" value="F:DNA-binding transcription factor activity"/>
    <property type="evidence" value="ECO:0007669"/>
    <property type="project" value="TreeGrafter"/>
</dbReference>
<evidence type="ECO:0000313" key="7">
    <source>
        <dbReference type="Proteomes" id="UP000295726"/>
    </source>
</evidence>
<evidence type="ECO:0000256" key="1">
    <source>
        <dbReference type="ARBA" id="ARBA00023015"/>
    </source>
</evidence>
<organism evidence="6 7">
    <name type="scientific">Muricomes intestini</name>
    <dbReference type="NCBI Taxonomy" id="1796634"/>
    <lineage>
        <taxon>Bacteria</taxon>
        <taxon>Bacillati</taxon>
        <taxon>Bacillota</taxon>
        <taxon>Clostridia</taxon>
        <taxon>Lachnospirales</taxon>
        <taxon>Lachnospiraceae</taxon>
        <taxon>Muricomes</taxon>
    </lineage>
</organism>
<evidence type="ECO:0000259" key="4">
    <source>
        <dbReference type="PROSITE" id="PS50932"/>
    </source>
</evidence>
<dbReference type="SUPFAM" id="SSF53822">
    <property type="entry name" value="Periplasmic binding protein-like I"/>
    <property type="match status" value="1"/>
</dbReference>
<dbReference type="SUPFAM" id="SSF47413">
    <property type="entry name" value="lambda repressor-like DNA-binding domains"/>
    <property type="match status" value="1"/>
</dbReference>
<gene>
    <name evidence="6" type="ORF">EDD59_12023</name>
</gene>
<dbReference type="Pfam" id="PF13377">
    <property type="entry name" value="Peripla_BP_3"/>
    <property type="match status" value="1"/>
</dbReference>
<name>A0A4V2URE8_9FIRM</name>
<dbReference type="AlphaFoldDB" id="A0A4V2URE8"/>
<reference evidence="6 7" key="1">
    <citation type="submission" date="2019-03" db="EMBL/GenBank/DDBJ databases">
        <title>Genomic Encyclopedia of Type Strains, Phase IV (KMG-IV): sequencing the most valuable type-strain genomes for metagenomic binning, comparative biology and taxonomic classification.</title>
        <authorList>
            <person name="Goeker M."/>
        </authorList>
    </citation>
    <scope>NUCLEOTIDE SEQUENCE [LARGE SCALE GENOMIC DNA]</scope>
    <source>
        <strain evidence="6 7">DSM 29489</strain>
    </source>
</reference>
<dbReference type="InterPro" id="IPR001387">
    <property type="entry name" value="Cro/C1-type_HTH"/>
</dbReference>
<comment type="caution">
    <text evidence="6">The sequence shown here is derived from an EMBL/GenBank/DDBJ whole genome shotgun (WGS) entry which is preliminary data.</text>
</comment>
<evidence type="ECO:0000256" key="3">
    <source>
        <dbReference type="ARBA" id="ARBA00023163"/>
    </source>
</evidence>
<dbReference type="Gene3D" id="1.10.260.40">
    <property type="entry name" value="lambda repressor-like DNA-binding domains"/>
    <property type="match status" value="1"/>
</dbReference>
<keyword evidence="2" id="KW-0238">DNA-binding</keyword>
<dbReference type="CDD" id="cd06267">
    <property type="entry name" value="PBP1_LacI_sugar_binding-like"/>
    <property type="match status" value="1"/>
</dbReference>
<sequence>MITIKDMAEMLELSTTTVSNVIHGKTKEVSGATVAKVQKLIDEYNYVPNINARNLAVNSSKIIGMAIKGSEEKYVNLIADPFYGELIGTVEHELRKAGFFMMLYISGSIEEIIRYTSTWNADGLILVGMSQDDYVKVRQRYKKPTVIIDSYISEEIARHLNVGLEDEEGAYQMTEYLIKYGHRKIGFVTDNMEGIDYYRYLGHKRAMKEYMVPAEEDQLISILPGHLEKEDTLAELMQKAKEVTAFMFCSDYYAATVINYFQDQGLKVPGDISITGFDGNRYGKMVRPVLTTVCQDVTEKGRAAVKQLVKMIENQKQEYGNIRLPVELFIGDSVKKVKDPAAS</sequence>
<dbReference type="InterPro" id="IPR010982">
    <property type="entry name" value="Lambda_DNA-bd_dom_sf"/>
</dbReference>
<dbReference type="PROSITE" id="PS50932">
    <property type="entry name" value="HTH_LACI_2"/>
    <property type="match status" value="1"/>
</dbReference>
<dbReference type="EMBL" id="SLZZ01000020">
    <property type="protein sequence ID" value="TCS77102.1"/>
    <property type="molecule type" value="Genomic_DNA"/>
</dbReference>
<protein>
    <submittedName>
        <fullName evidence="6">LacI family transcriptional regulator</fullName>
    </submittedName>
</protein>
<feature type="domain" description="HTH cro/C1-type" evidence="5">
    <location>
        <begin position="2"/>
        <end position="47"/>
    </location>
</feature>
<dbReference type="Gene3D" id="3.40.50.2300">
    <property type="match status" value="2"/>
</dbReference>
<dbReference type="InterPro" id="IPR028082">
    <property type="entry name" value="Peripla_BP_I"/>
</dbReference>
<dbReference type="PANTHER" id="PTHR30146">
    <property type="entry name" value="LACI-RELATED TRANSCRIPTIONAL REPRESSOR"/>
    <property type="match status" value="1"/>
</dbReference>
<proteinExistence type="predicted"/>
<dbReference type="PANTHER" id="PTHR30146:SF24">
    <property type="entry name" value="XYLOSE OPERON REGULATORY PROTEIN"/>
    <property type="match status" value="1"/>
</dbReference>
<dbReference type="InterPro" id="IPR046335">
    <property type="entry name" value="LacI/GalR-like_sensor"/>
</dbReference>
<feature type="domain" description="HTH lacI-type" evidence="4">
    <location>
        <begin position="2"/>
        <end position="57"/>
    </location>
</feature>
<dbReference type="Proteomes" id="UP000295726">
    <property type="component" value="Unassembled WGS sequence"/>
</dbReference>
<dbReference type="Pfam" id="PF00356">
    <property type="entry name" value="LacI"/>
    <property type="match status" value="1"/>
</dbReference>
<dbReference type="GO" id="GO:0000976">
    <property type="term" value="F:transcription cis-regulatory region binding"/>
    <property type="evidence" value="ECO:0007669"/>
    <property type="project" value="TreeGrafter"/>
</dbReference>
<dbReference type="RefSeq" id="WP_132382542.1">
    <property type="nucleotide sequence ID" value="NZ_DAIPCY010000103.1"/>
</dbReference>
<evidence type="ECO:0000259" key="5">
    <source>
        <dbReference type="PROSITE" id="PS50943"/>
    </source>
</evidence>
<evidence type="ECO:0000256" key="2">
    <source>
        <dbReference type="ARBA" id="ARBA00023125"/>
    </source>
</evidence>
<dbReference type="SMART" id="SM00354">
    <property type="entry name" value="HTH_LACI"/>
    <property type="match status" value="1"/>
</dbReference>
<keyword evidence="1" id="KW-0805">Transcription regulation</keyword>
<accession>A0A4V2URE8</accession>
<dbReference type="InterPro" id="IPR000843">
    <property type="entry name" value="HTH_LacI"/>
</dbReference>